<protein>
    <recommendedName>
        <fullName evidence="2">DUF1559 domain-containing protein</fullName>
    </recommendedName>
</protein>
<dbReference type="InterPro" id="IPR012902">
    <property type="entry name" value="N_methyl_site"/>
</dbReference>
<dbReference type="InterPro" id="IPR011453">
    <property type="entry name" value="DUF1559"/>
</dbReference>
<dbReference type="Pfam" id="PF07963">
    <property type="entry name" value="N_methyl"/>
    <property type="match status" value="1"/>
</dbReference>
<dbReference type="RefSeq" id="WP_146412876.1">
    <property type="nucleotide sequence ID" value="NZ_SJPZ01000001.1"/>
</dbReference>
<name>A0A5C6FV31_9PLAN</name>
<dbReference type="SUPFAM" id="SSF54523">
    <property type="entry name" value="Pili subunits"/>
    <property type="match status" value="1"/>
</dbReference>
<keyword evidence="1" id="KW-0472">Membrane</keyword>
<sequence>MEKNHITVDHPAKPKGFTLVELLVVIAIIGILVGLLLPAVQSARGAARRMQCTNRLKQLGLAIHNFESAYKGLPMLGEAQEGGHWSAFILPFMEQQSLYEKLSFGSVNWASSAAINDASLDSPNEVFRQIAACELSVTGFQCPSSTALEPIFDASCYSPPWFVAARQPANYLAVVTGRQPNDWKPSFGWGRTNRATWGDGQTTLHHSELDGMIITREPDKARISQGGMVGNRFRDVIDGLSNTLMIGEAEPDLFPPTDYTRQENQNAGRKDHWAIGGDDFDNWEGTDWSEMGGSTAVAINYEKPVDDRFSDRSETWAAYEVSFGSNHPGGAQFCLGDGSVRFITESVDQVVYSALGTRDGREVEANEIEQ</sequence>
<evidence type="ECO:0000313" key="3">
    <source>
        <dbReference type="EMBL" id="TWU66226.1"/>
    </source>
</evidence>
<dbReference type="Proteomes" id="UP000316476">
    <property type="component" value="Unassembled WGS sequence"/>
</dbReference>
<dbReference type="InterPro" id="IPR045584">
    <property type="entry name" value="Pilin-like"/>
</dbReference>
<keyword evidence="1" id="KW-1133">Transmembrane helix</keyword>
<dbReference type="AlphaFoldDB" id="A0A5C6FV31"/>
<evidence type="ECO:0000313" key="4">
    <source>
        <dbReference type="Proteomes" id="UP000316476"/>
    </source>
</evidence>
<dbReference type="NCBIfam" id="TIGR02532">
    <property type="entry name" value="IV_pilin_GFxxxE"/>
    <property type="match status" value="1"/>
</dbReference>
<accession>A0A5C6FV31</accession>
<dbReference type="PANTHER" id="PTHR30093:SF2">
    <property type="entry name" value="TYPE II SECRETION SYSTEM PROTEIN H"/>
    <property type="match status" value="1"/>
</dbReference>
<reference evidence="3 4" key="1">
    <citation type="submission" date="2019-02" db="EMBL/GenBank/DDBJ databases">
        <title>Deep-cultivation of Planctomycetes and their phenomic and genomic characterization uncovers novel biology.</title>
        <authorList>
            <person name="Wiegand S."/>
            <person name="Jogler M."/>
            <person name="Boedeker C."/>
            <person name="Pinto D."/>
            <person name="Vollmers J."/>
            <person name="Rivas-Marin E."/>
            <person name="Kohn T."/>
            <person name="Peeters S.H."/>
            <person name="Heuer A."/>
            <person name="Rast P."/>
            <person name="Oberbeckmann S."/>
            <person name="Bunk B."/>
            <person name="Jeske O."/>
            <person name="Meyerdierks A."/>
            <person name="Storesund J.E."/>
            <person name="Kallscheuer N."/>
            <person name="Luecker S."/>
            <person name="Lage O.M."/>
            <person name="Pohl T."/>
            <person name="Merkel B.J."/>
            <person name="Hornburger P."/>
            <person name="Mueller R.-W."/>
            <person name="Bruemmer F."/>
            <person name="Labrenz M."/>
            <person name="Spormann A.M."/>
            <person name="Op Den Camp H."/>
            <person name="Overmann J."/>
            <person name="Amann R."/>
            <person name="Jetten M.S.M."/>
            <person name="Mascher T."/>
            <person name="Medema M.H."/>
            <person name="Devos D.P."/>
            <person name="Kaster A.-K."/>
            <person name="Ovreas L."/>
            <person name="Rohde M."/>
            <person name="Galperin M.Y."/>
            <person name="Jogler C."/>
        </authorList>
    </citation>
    <scope>NUCLEOTIDE SEQUENCE [LARGE SCALE GENOMIC DNA]</scope>
    <source>
        <strain evidence="3 4">V7</strain>
    </source>
</reference>
<proteinExistence type="predicted"/>
<evidence type="ECO:0000259" key="2">
    <source>
        <dbReference type="Pfam" id="PF07596"/>
    </source>
</evidence>
<feature type="domain" description="DUF1559" evidence="2">
    <location>
        <begin position="41"/>
        <end position="349"/>
    </location>
</feature>
<dbReference type="Gene3D" id="3.30.700.10">
    <property type="entry name" value="Glycoprotein, Type 4 Pilin"/>
    <property type="match status" value="1"/>
</dbReference>
<dbReference type="InterPro" id="IPR027558">
    <property type="entry name" value="Pre_pil_HX9DG_C"/>
</dbReference>
<dbReference type="PANTHER" id="PTHR30093">
    <property type="entry name" value="GENERAL SECRETION PATHWAY PROTEIN G"/>
    <property type="match status" value="1"/>
</dbReference>
<organism evidence="3 4">
    <name type="scientific">Crateriforma conspicua</name>
    <dbReference type="NCBI Taxonomy" id="2527996"/>
    <lineage>
        <taxon>Bacteria</taxon>
        <taxon>Pseudomonadati</taxon>
        <taxon>Planctomycetota</taxon>
        <taxon>Planctomycetia</taxon>
        <taxon>Planctomycetales</taxon>
        <taxon>Planctomycetaceae</taxon>
        <taxon>Crateriforma</taxon>
    </lineage>
</organism>
<dbReference type="Pfam" id="PF07596">
    <property type="entry name" value="SBP_bac_10"/>
    <property type="match status" value="1"/>
</dbReference>
<dbReference type="EMBL" id="SJPZ01000001">
    <property type="protein sequence ID" value="TWU66226.1"/>
    <property type="molecule type" value="Genomic_DNA"/>
</dbReference>
<dbReference type="NCBIfam" id="TIGR04294">
    <property type="entry name" value="pre_pil_HX9DG"/>
    <property type="match status" value="1"/>
</dbReference>
<evidence type="ECO:0000256" key="1">
    <source>
        <dbReference type="SAM" id="Phobius"/>
    </source>
</evidence>
<dbReference type="PROSITE" id="PS00409">
    <property type="entry name" value="PROKAR_NTER_METHYL"/>
    <property type="match status" value="1"/>
</dbReference>
<keyword evidence="1" id="KW-0812">Transmembrane</keyword>
<comment type="caution">
    <text evidence="3">The sequence shown here is derived from an EMBL/GenBank/DDBJ whole genome shotgun (WGS) entry which is preliminary data.</text>
</comment>
<dbReference type="OrthoDB" id="255848at2"/>
<feature type="transmembrane region" description="Helical" evidence="1">
    <location>
        <begin position="20"/>
        <end position="40"/>
    </location>
</feature>
<gene>
    <name evidence="3" type="ORF">V7x_17860</name>
</gene>